<dbReference type="SUPFAM" id="SSF53613">
    <property type="entry name" value="Ribokinase-like"/>
    <property type="match status" value="1"/>
</dbReference>
<feature type="binding site" evidence="12">
    <location>
        <begin position="39"/>
        <end position="43"/>
    </location>
    <ligand>
        <name>substrate</name>
    </ligand>
</feature>
<feature type="binding site" evidence="12">
    <location>
        <position position="181"/>
    </location>
    <ligand>
        <name>ATP</name>
        <dbReference type="ChEBI" id="CHEBI:30616"/>
    </ligand>
</feature>
<sequence length="268" mass="26966">MVDVWVLGSLNVDVVVRVPRHPRPGETLLGGDPETGFGGKGANQAVAAAVAGARVRMIGAVGDDPEGRAYRERLTAFGVDVAGLRTAPSPTGRAFIAVSDDGENTIIVSPGANAAVGRQEIEALAPAEGDVVLLQLEVGLDVVAEAARRAREAGARVVLNVAPYADLPADVLALADPVVANASEAAQLAASGLRSPRLLVTRGEQGSSWGDVLVPAGRVEAVVDTTGAGDTYCGALAAALAEGADQEAAMRSASEAAAVAVGRRGAQP</sequence>
<comment type="subunit">
    <text evidence="12">Homodimer.</text>
</comment>
<comment type="caution">
    <text evidence="14">The sequence shown here is derived from an EMBL/GenBank/DDBJ whole genome shotgun (WGS) entry which is preliminary data.</text>
</comment>
<evidence type="ECO:0000256" key="4">
    <source>
        <dbReference type="ARBA" id="ARBA00022679"/>
    </source>
</evidence>
<keyword evidence="9 12" id="KW-0460">Magnesium</keyword>
<reference evidence="15" key="1">
    <citation type="journal article" date="2019" name="Int. J. Syst. Evol. Microbiol.">
        <title>The Global Catalogue of Microorganisms (GCM) 10K type strain sequencing project: providing services to taxonomists for standard genome sequencing and annotation.</title>
        <authorList>
            <consortium name="The Broad Institute Genomics Platform"/>
            <consortium name="The Broad Institute Genome Sequencing Center for Infectious Disease"/>
            <person name="Wu L."/>
            <person name="Ma J."/>
        </authorList>
    </citation>
    <scope>NUCLEOTIDE SEQUENCE [LARGE SCALE GENOMIC DNA]</scope>
    <source>
        <strain evidence="15">CGMCC 1.12471</strain>
    </source>
</reference>
<comment type="function">
    <text evidence="12">Catalyzes the phosphorylation of ribose at O-5 in a reaction requiring ATP and magnesium. The resulting D-ribose-5-phosphate can then be used either for sythesis of nucleotides, histidine, and tryptophan, or as a component of the pentose phosphate pathway.</text>
</comment>
<keyword evidence="11 12" id="KW-0119">Carbohydrate metabolism</keyword>
<dbReference type="Gene3D" id="3.40.1190.20">
    <property type="match status" value="1"/>
</dbReference>
<dbReference type="RefSeq" id="WP_377932666.1">
    <property type="nucleotide sequence ID" value="NZ_JBHUEA010000005.1"/>
</dbReference>
<feature type="binding site" evidence="12">
    <location>
        <begin position="229"/>
        <end position="230"/>
    </location>
    <ligand>
        <name>ATP</name>
        <dbReference type="ChEBI" id="CHEBI:30616"/>
    </ligand>
</feature>
<keyword evidence="10 12" id="KW-0630">Potassium</keyword>
<dbReference type="PANTHER" id="PTHR10584:SF166">
    <property type="entry name" value="RIBOKINASE"/>
    <property type="match status" value="1"/>
</dbReference>
<feature type="binding site" evidence="12">
    <location>
        <position position="265"/>
    </location>
    <ligand>
        <name>K(+)</name>
        <dbReference type="ChEBI" id="CHEBI:29103"/>
    </ligand>
</feature>
<feature type="binding site" evidence="12">
    <location>
        <position position="226"/>
    </location>
    <ligand>
        <name>K(+)</name>
        <dbReference type="ChEBI" id="CHEBI:29103"/>
    </ligand>
</feature>
<name>A0ABW4LER8_9MICO</name>
<dbReference type="PRINTS" id="PR00990">
    <property type="entry name" value="RIBOKINASE"/>
</dbReference>
<comment type="subcellular location">
    <subcellularLocation>
        <location evidence="12">Cytoplasm</location>
    </subcellularLocation>
</comment>
<keyword evidence="15" id="KW-1185">Reference proteome</keyword>
<keyword evidence="8 12" id="KW-0067">ATP-binding</keyword>
<organism evidence="14 15">
    <name type="scientific">Amnibacterium endophyticum</name>
    <dbReference type="NCBI Taxonomy" id="2109337"/>
    <lineage>
        <taxon>Bacteria</taxon>
        <taxon>Bacillati</taxon>
        <taxon>Actinomycetota</taxon>
        <taxon>Actinomycetes</taxon>
        <taxon>Micrococcales</taxon>
        <taxon>Microbacteriaceae</taxon>
        <taxon>Amnibacterium</taxon>
    </lineage>
</organism>
<dbReference type="EMBL" id="JBHUEA010000005">
    <property type="protein sequence ID" value="MFD1720912.1"/>
    <property type="molecule type" value="Genomic_DNA"/>
</dbReference>
<gene>
    <name evidence="12" type="primary">rbsK</name>
    <name evidence="14" type="ORF">ACFSBI_05060</name>
</gene>
<keyword evidence="5 12" id="KW-0479">Metal-binding</keyword>
<dbReference type="InterPro" id="IPR029056">
    <property type="entry name" value="Ribokinase-like"/>
</dbReference>
<dbReference type="Pfam" id="PF00294">
    <property type="entry name" value="PfkB"/>
    <property type="match status" value="1"/>
</dbReference>
<keyword evidence="7 12" id="KW-0418">Kinase</keyword>
<evidence type="ECO:0000256" key="10">
    <source>
        <dbReference type="ARBA" id="ARBA00022958"/>
    </source>
</evidence>
<dbReference type="PROSITE" id="PS00584">
    <property type="entry name" value="PFKB_KINASES_2"/>
    <property type="match status" value="1"/>
</dbReference>
<feature type="domain" description="Carbohydrate kinase PfkB" evidence="13">
    <location>
        <begin position="3"/>
        <end position="267"/>
    </location>
</feature>
<comment type="activity regulation">
    <text evidence="12">Activated by a monovalent cation that binds near, but not in, the active site. The most likely occupant of the site in vivo is potassium. Ion binding induces a conformational change that may alter substrate affinity.</text>
</comment>
<comment type="similarity">
    <text evidence="1">Belongs to the carbohydrate kinase pfkB family.</text>
</comment>
<protein>
    <recommendedName>
        <fullName evidence="3 12">Ribokinase</fullName>
        <shortName evidence="12">RK</shortName>
        <ecNumber evidence="2 12">2.7.1.15</ecNumber>
    </recommendedName>
</protein>
<dbReference type="InterPro" id="IPR002173">
    <property type="entry name" value="Carboh/pur_kinase_PfkB_CS"/>
</dbReference>
<dbReference type="GO" id="GO:0016301">
    <property type="term" value="F:kinase activity"/>
    <property type="evidence" value="ECO:0007669"/>
    <property type="project" value="UniProtKB-KW"/>
</dbReference>
<dbReference type="InterPro" id="IPR002139">
    <property type="entry name" value="Ribo/fructo_kinase"/>
</dbReference>
<evidence type="ECO:0000256" key="1">
    <source>
        <dbReference type="ARBA" id="ARBA00005380"/>
    </source>
</evidence>
<comment type="pathway">
    <text evidence="12">Carbohydrate metabolism; D-ribose degradation; D-ribose 5-phosphate from beta-D-ribopyranose: step 2/2.</text>
</comment>
<evidence type="ECO:0000256" key="7">
    <source>
        <dbReference type="ARBA" id="ARBA00022777"/>
    </source>
</evidence>
<evidence type="ECO:0000256" key="6">
    <source>
        <dbReference type="ARBA" id="ARBA00022741"/>
    </source>
</evidence>
<evidence type="ECO:0000313" key="15">
    <source>
        <dbReference type="Proteomes" id="UP001597347"/>
    </source>
</evidence>
<evidence type="ECO:0000256" key="5">
    <source>
        <dbReference type="ARBA" id="ARBA00022723"/>
    </source>
</evidence>
<evidence type="ECO:0000256" key="8">
    <source>
        <dbReference type="ARBA" id="ARBA00022840"/>
    </source>
</evidence>
<feature type="binding site" evidence="12">
    <location>
        <position position="230"/>
    </location>
    <ligand>
        <name>substrate</name>
    </ligand>
</feature>
<dbReference type="HAMAP" id="MF_01987">
    <property type="entry name" value="Ribokinase"/>
    <property type="match status" value="1"/>
</dbReference>
<feature type="binding site" evidence="12">
    <location>
        <position position="137"/>
    </location>
    <ligand>
        <name>substrate</name>
    </ligand>
</feature>
<evidence type="ECO:0000259" key="13">
    <source>
        <dbReference type="Pfam" id="PF00294"/>
    </source>
</evidence>
<comment type="caution">
    <text evidence="12">Lacks conserved residue(s) required for the propagation of feature annotation.</text>
</comment>
<comment type="similarity">
    <text evidence="12">Belongs to the carbohydrate kinase PfkB family. Ribokinase subfamily.</text>
</comment>
<evidence type="ECO:0000256" key="2">
    <source>
        <dbReference type="ARBA" id="ARBA00012035"/>
    </source>
</evidence>
<comment type="catalytic activity">
    <reaction evidence="12">
        <text>D-ribose + ATP = D-ribose 5-phosphate + ADP + H(+)</text>
        <dbReference type="Rhea" id="RHEA:13697"/>
        <dbReference type="ChEBI" id="CHEBI:15378"/>
        <dbReference type="ChEBI" id="CHEBI:30616"/>
        <dbReference type="ChEBI" id="CHEBI:47013"/>
        <dbReference type="ChEBI" id="CHEBI:78346"/>
        <dbReference type="ChEBI" id="CHEBI:456216"/>
        <dbReference type="EC" id="2.7.1.15"/>
    </reaction>
</comment>
<feature type="active site" description="Proton acceptor" evidence="12">
    <location>
        <position position="230"/>
    </location>
</feature>
<keyword evidence="6 12" id="KW-0547">Nucleotide-binding</keyword>
<evidence type="ECO:0000256" key="12">
    <source>
        <dbReference type="HAMAP-Rule" id="MF_01987"/>
    </source>
</evidence>
<feature type="binding site" evidence="12">
    <location>
        <position position="263"/>
    </location>
    <ligand>
        <name>K(+)</name>
        <dbReference type="ChEBI" id="CHEBI:29103"/>
    </ligand>
</feature>
<evidence type="ECO:0000256" key="3">
    <source>
        <dbReference type="ARBA" id="ARBA00016943"/>
    </source>
</evidence>
<feature type="binding site" evidence="12">
    <location>
        <position position="224"/>
    </location>
    <ligand>
        <name>K(+)</name>
        <dbReference type="ChEBI" id="CHEBI:29103"/>
    </ligand>
</feature>
<comment type="cofactor">
    <cofactor evidence="12">
        <name>Mg(2+)</name>
        <dbReference type="ChEBI" id="CHEBI:18420"/>
    </cofactor>
    <text evidence="12">Requires a divalent cation, most likely magnesium in vivo, as an electrophilic catalyst to aid phosphoryl group transfer. It is the chelate of the metal and the nucleotide that is the actual substrate.</text>
</comment>
<evidence type="ECO:0000256" key="11">
    <source>
        <dbReference type="ARBA" id="ARBA00023277"/>
    </source>
</evidence>
<keyword evidence="4 12" id="KW-0808">Transferase</keyword>
<keyword evidence="12" id="KW-0963">Cytoplasm</keyword>
<evidence type="ECO:0000313" key="14">
    <source>
        <dbReference type="EMBL" id="MFD1720912.1"/>
    </source>
</evidence>
<evidence type="ECO:0000256" key="9">
    <source>
        <dbReference type="ARBA" id="ARBA00022842"/>
    </source>
</evidence>
<proteinExistence type="inferred from homology"/>
<dbReference type="Proteomes" id="UP001597347">
    <property type="component" value="Unassembled WGS sequence"/>
</dbReference>
<feature type="binding site" evidence="12">
    <location>
        <position position="260"/>
    </location>
    <ligand>
        <name>K(+)</name>
        <dbReference type="ChEBI" id="CHEBI:29103"/>
    </ligand>
</feature>
<dbReference type="PANTHER" id="PTHR10584">
    <property type="entry name" value="SUGAR KINASE"/>
    <property type="match status" value="1"/>
</dbReference>
<dbReference type="InterPro" id="IPR011611">
    <property type="entry name" value="PfkB_dom"/>
</dbReference>
<dbReference type="InterPro" id="IPR011877">
    <property type="entry name" value="Ribokinase"/>
</dbReference>
<feature type="binding site" evidence="12">
    <location>
        <begin position="201"/>
        <end position="206"/>
    </location>
    <ligand>
        <name>ATP</name>
        <dbReference type="ChEBI" id="CHEBI:30616"/>
    </ligand>
</feature>
<accession>A0ABW4LER8</accession>
<dbReference type="EC" id="2.7.1.15" evidence="2 12"/>
<feature type="binding site" evidence="12">
    <location>
        <begin position="11"/>
        <end position="13"/>
    </location>
    <ligand>
        <name>substrate</name>
    </ligand>
</feature>